<name>A0A6H5IE89_9HYME</name>
<accession>A0A6H5IE89</accession>
<dbReference type="SUPFAM" id="SSF53850">
    <property type="entry name" value="Periplasmic binding protein-like II"/>
    <property type="match status" value="1"/>
</dbReference>
<dbReference type="Gene3D" id="3.40.190.10">
    <property type="entry name" value="Periplasmic binding protein-like II"/>
    <property type="match status" value="1"/>
</dbReference>
<sequence>MCGIVSSTDISNYNTDASRVGDRRDFLVNRHTIEIESPHSSSSSSSSSGSRVEHRVASLDRLMLLYLCQQKSGESSEELENWIYSNFASRLACAWIDIDKDRVPVFLQNSNSLFLYVGVKDDDIDMKFVKNLKGLTMNFPAPTQVLLIMFNRKNDSTARYQDLLEQFWQEQLIDVTIIGIALRVSSKQRRKIAIIIDRETDYAATIHHYNPFAGAYTNRALDSSSRLFPEKLDDFHGLKLRVGFVEHPPYSWRSPKSQKMMGFVGRLLETIQRKLNFSVEMDFRPMSDHGILLANGSATGLLGEVALPKCHLDVFAYGSFLLHVEHPLLVAQ</sequence>
<reference evidence="1 2" key="1">
    <citation type="submission" date="2020-02" db="EMBL/GenBank/DDBJ databases">
        <authorList>
            <person name="Ferguson B K."/>
        </authorList>
    </citation>
    <scope>NUCLEOTIDE SEQUENCE [LARGE SCALE GENOMIC DNA]</scope>
</reference>
<keyword evidence="2" id="KW-1185">Reference proteome</keyword>
<gene>
    <name evidence="1" type="ORF">TBRA_LOCUS7146</name>
</gene>
<evidence type="ECO:0000313" key="1">
    <source>
        <dbReference type="EMBL" id="CAB0035248.1"/>
    </source>
</evidence>
<dbReference type="OrthoDB" id="7696986at2759"/>
<proteinExistence type="predicted"/>
<protein>
    <submittedName>
        <fullName evidence="1">Uncharacterized protein</fullName>
    </submittedName>
</protein>
<evidence type="ECO:0000313" key="2">
    <source>
        <dbReference type="Proteomes" id="UP000479190"/>
    </source>
</evidence>
<dbReference type="EMBL" id="CADCXV010000776">
    <property type="protein sequence ID" value="CAB0035248.1"/>
    <property type="molecule type" value="Genomic_DNA"/>
</dbReference>
<organism evidence="1 2">
    <name type="scientific">Trichogramma brassicae</name>
    <dbReference type="NCBI Taxonomy" id="86971"/>
    <lineage>
        <taxon>Eukaryota</taxon>
        <taxon>Metazoa</taxon>
        <taxon>Ecdysozoa</taxon>
        <taxon>Arthropoda</taxon>
        <taxon>Hexapoda</taxon>
        <taxon>Insecta</taxon>
        <taxon>Pterygota</taxon>
        <taxon>Neoptera</taxon>
        <taxon>Endopterygota</taxon>
        <taxon>Hymenoptera</taxon>
        <taxon>Apocrita</taxon>
        <taxon>Proctotrupomorpha</taxon>
        <taxon>Chalcidoidea</taxon>
        <taxon>Trichogrammatidae</taxon>
        <taxon>Trichogramma</taxon>
    </lineage>
</organism>
<dbReference type="Proteomes" id="UP000479190">
    <property type="component" value="Unassembled WGS sequence"/>
</dbReference>
<dbReference type="AlphaFoldDB" id="A0A6H5IE89"/>